<proteinExistence type="predicted"/>
<keyword evidence="3" id="KW-1185">Reference proteome</keyword>
<feature type="compositionally biased region" description="Polar residues" evidence="1">
    <location>
        <begin position="104"/>
        <end position="113"/>
    </location>
</feature>
<feature type="region of interest" description="Disordered" evidence="1">
    <location>
        <begin position="1"/>
        <end position="21"/>
    </location>
</feature>
<dbReference type="Proteomes" id="UP001187343">
    <property type="component" value="Unassembled WGS sequence"/>
</dbReference>
<feature type="compositionally biased region" description="Basic and acidic residues" evidence="1">
    <location>
        <begin position="1"/>
        <end position="10"/>
    </location>
</feature>
<accession>A0AA88TFZ0</accession>
<gene>
    <name evidence="2" type="ORF">Q8A67_021061</name>
</gene>
<comment type="caution">
    <text evidence="2">The sequence shown here is derived from an EMBL/GenBank/DDBJ whole genome shotgun (WGS) entry which is preliminary data.</text>
</comment>
<evidence type="ECO:0000313" key="2">
    <source>
        <dbReference type="EMBL" id="KAK2876965.1"/>
    </source>
</evidence>
<evidence type="ECO:0000256" key="1">
    <source>
        <dbReference type="SAM" id="MobiDB-lite"/>
    </source>
</evidence>
<feature type="region of interest" description="Disordered" evidence="1">
    <location>
        <begin position="91"/>
        <end position="113"/>
    </location>
</feature>
<organism evidence="2 3">
    <name type="scientific">Cirrhinus molitorella</name>
    <name type="common">mud carp</name>
    <dbReference type="NCBI Taxonomy" id="172907"/>
    <lineage>
        <taxon>Eukaryota</taxon>
        <taxon>Metazoa</taxon>
        <taxon>Chordata</taxon>
        <taxon>Craniata</taxon>
        <taxon>Vertebrata</taxon>
        <taxon>Euteleostomi</taxon>
        <taxon>Actinopterygii</taxon>
        <taxon>Neopterygii</taxon>
        <taxon>Teleostei</taxon>
        <taxon>Ostariophysi</taxon>
        <taxon>Cypriniformes</taxon>
        <taxon>Cyprinidae</taxon>
        <taxon>Labeoninae</taxon>
        <taxon>Labeonini</taxon>
        <taxon>Cirrhinus</taxon>
    </lineage>
</organism>
<dbReference type="EMBL" id="JAUYZG010000020">
    <property type="protein sequence ID" value="KAK2876965.1"/>
    <property type="molecule type" value="Genomic_DNA"/>
</dbReference>
<reference evidence="2" key="1">
    <citation type="submission" date="2023-08" db="EMBL/GenBank/DDBJ databases">
        <title>Chromosome-level Genome Assembly of mud carp (Cirrhinus molitorella).</title>
        <authorList>
            <person name="Liu H."/>
        </authorList>
    </citation>
    <scope>NUCLEOTIDE SEQUENCE</scope>
    <source>
        <strain evidence="2">Prfri</strain>
        <tissue evidence="2">Muscle</tissue>
    </source>
</reference>
<evidence type="ECO:0000313" key="3">
    <source>
        <dbReference type="Proteomes" id="UP001187343"/>
    </source>
</evidence>
<name>A0AA88TFZ0_9TELE</name>
<protein>
    <submittedName>
        <fullName evidence="2">Uncharacterized protein</fullName>
    </submittedName>
</protein>
<sequence length="186" mass="19839">MKQTPLEKKYLAKSSSSKNPSCLSLSAKEILIGCLLSLRPLLLAGALKILAALQLLWNRARSVSGRRVVSSTVRAAGLQKKMMSALAVQEKQTMSRGLNPGQDLRTNGRLQPEEPSTTDPIILFNLCHCAVDVGAFPAGGLTVPTRRPSAVPYSPGLNPLSAVLSRAPPELAQRPLSPTAATRPPR</sequence>
<dbReference type="AlphaFoldDB" id="A0AA88TFZ0"/>